<evidence type="ECO:0000256" key="1">
    <source>
        <dbReference type="SAM" id="MobiDB-lite"/>
    </source>
</evidence>
<evidence type="ECO:0000313" key="2">
    <source>
        <dbReference type="EMBL" id="KHG14905.1"/>
    </source>
</evidence>
<gene>
    <name evidence="2" type="ORF">F383_02754</name>
</gene>
<proteinExistence type="predicted"/>
<protein>
    <submittedName>
        <fullName evidence="2">Uncharacterized protein</fullName>
    </submittedName>
</protein>
<dbReference type="Proteomes" id="UP000032142">
    <property type="component" value="Unassembled WGS sequence"/>
</dbReference>
<name>A0A0B0NPZ2_GOSAR</name>
<sequence>MLSIVHIRLVCSNSITSETGGSDDEFDNGSERSCSCTIM</sequence>
<feature type="region of interest" description="Disordered" evidence="1">
    <location>
        <begin position="17"/>
        <end position="39"/>
    </location>
</feature>
<reference evidence="3" key="1">
    <citation type="submission" date="2014-09" db="EMBL/GenBank/DDBJ databases">
        <authorList>
            <person name="Mudge J."/>
            <person name="Ramaraj T."/>
            <person name="Lindquist I.E."/>
            <person name="Bharti A.K."/>
            <person name="Sundararajan A."/>
            <person name="Cameron C.T."/>
            <person name="Woodward J.E."/>
            <person name="May G.D."/>
            <person name="Brubaker C."/>
            <person name="Broadhvest J."/>
            <person name="Wilkins T.A."/>
        </authorList>
    </citation>
    <scope>NUCLEOTIDE SEQUENCE</scope>
    <source>
        <strain evidence="3">cv. AKA8401</strain>
    </source>
</reference>
<keyword evidence="3" id="KW-1185">Reference proteome</keyword>
<dbReference type="AlphaFoldDB" id="A0A0B0NPZ2"/>
<organism evidence="2 3">
    <name type="scientific">Gossypium arboreum</name>
    <name type="common">Tree cotton</name>
    <name type="synonym">Gossypium nanking</name>
    <dbReference type="NCBI Taxonomy" id="29729"/>
    <lineage>
        <taxon>Eukaryota</taxon>
        <taxon>Viridiplantae</taxon>
        <taxon>Streptophyta</taxon>
        <taxon>Embryophyta</taxon>
        <taxon>Tracheophyta</taxon>
        <taxon>Spermatophyta</taxon>
        <taxon>Magnoliopsida</taxon>
        <taxon>eudicotyledons</taxon>
        <taxon>Gunneridae</taxon>
        <taxon>Pentapetalae</taxon>
        <taxon>rosids</taxon>
        <taxon>malvids</taxon>
        <taxon>Malvales</taxon>
        <taxon>Malvaceae</taxon>
        <taxon>Malvoideae</taxon>
        <taxon>Gossypium</taxon>
    </lineage>
</organism>
<evidence type="ECO:0000313" key="3">
    <source>
        <dbReference type="Proteomes" id="UP000032142"/>
    </source>
</evidence>
<dbReference type="EMBL" id="KN402578">
    <property type="protein sequence ID" value="KHG14905.1"/>
    <property type="molecule type" value="Genomic_DNA"/>
</dbReference>
<accession>A0A0B0NPZ2</accession>